<keyword evidence="3" id="KW-0472">Membrane</keyword>
<evidence type="ECO:0000256" key="7">
    <source>
        <dbReference type="PROSITE-ProRule" id="PRU00884"/>
    </source>
</evidence>
<comment type="caution">
    <text evidence="7">Lacks conserved residue(s) required for the propagation of feature annotation.</text>
</comment>
<dbReference type="GO" id="GO:0048013">
    <property type="term" value="P:ephrin receptor signaling pathway"/>
    <property type="evidence" value="ECO:0007669"/>
    <property type="project" value="TreeGrafter"/>
</dbReference>
<dbReference type="InterPro" id="IPR001799">
    <property type="entry name" value="Ephrin_RBD"/>
</dbReference>
<dbReference type="HOGENOM" id="CLU_869456_0_0_1"/>
<dbReference type="Gene3D" id="1.25.40.20">
    <property type="entry name" value="Ankyrin repeat-containing domain"/>
    <property type="match status" value="1"/>
</dbReference>
<dbReference type="AlphaFoldDB" id="K1RDV2"/>
<feature type="compositionally biased region" description="Low complexity" evidence="8">
    <location>
        <begin position="161"/>
        <end position="177"/>
    </location>
</feature>
<dbReference type="PROSITE" id="PS51551">
    <property type="entry name" value="EPHRIN_RBD_2"/>
    <property type="match status" value="1"/>
</dbReference>
<feature type="compositionally biased region" description="Low complexity" evidence="8">
    <location>
        <begin position="190"/>
        <end position="200"/>
    </location>
</feature>
<dbReference type="Pfam" id="PF00812">
    <property type="entry name" value="Ephrin"/>
    <property type="match status" value="1"/>
</dbReference>
<dbReference type="PROSITE" id="PS50088">
    <property type="entry name" value="ANK_REPEAT"/>
    <property type="match status" value="2"/>
</dbReference>
<comment type="similarity">
    <text evidence="7">Belongs to the ephrin family.</text>
</comment>
<dbReference type="InterPro" id="IPR002110">
    <property type="entry name" value="Ankyrin_rpt"/>
</dbReference>
<dbReference type="GO" id="GO:0005886">
    <property type="term" value="C:plasma membrane"/>
    <property type="evidence" value="ECO:0007669"/>
    <property type="project" value="TreeGrafter"/>
</dbReference>
<evidence type="ECO:0000313" key="10">
    <source>
        <dbReference type="EMBL" id="EKC32286.1"/>
    </source>
</evidence>
<dbReference type="SUPFAM" id="SSF48403">
    <property type="entry name" value="Ankyrin repeat"/>
    <property type="match status" value="1"/>
</dbReference>
<protein>
    <submittedName>
        <fullName evidence="10">Myotrophin-like protein</fullName>
    </submittedName>
</protein>
<feature type="repeat" description="ANK" evidence="6">
    <location>
        <begin position="236"/>
        <end position="268"/>
    </location>
</feature>
<dbReference type="GO" id="GO:0046875">
    <property type="term" value="F:ephrin receptor binding"/>
    <property type="evidence" value="ECO:0007669"/>
    <property type="project" value="TreeGrafter"/>
</dbReference>
<dbReference type="PANTHER" id="PTHR11304:SF29">
    <property type="entry name" value="EPHRIN"/>
    <property type="match status" value="1"/>
</dbReference>
<reference evidence="10" key="1">
    <citation type="journal article" date="2012" name="Nature">
        <title>The oyster genome reveals stress adaptation and complexity of shell formation.</title>
        <authorList>
            <person name="Zhang G."/>
            <person name="Fang X."/>
            <person name="Guo X."/>
            <person name="Li L."/>
            <person name="Luo R."/>
            <person name="Xu F."/>
            <person name="Yang P."/>
            <person name="Zhang L."/>
            <person name="Wang X."/>
            <person name="Qi H."/>
            <person name="Xiong Z."/>
            <person name="Que H."/>
            <person name="Xie Y."/>
            <person name="Holland P.W."/>
            <person name="Paps J."/>
            <person name="Zhu Y."/>
            <person name="Wu F."/>
            <person name="Chen Y."/>
            <person name="Wang J."/>
            <person name="Peng C."/>
            <person name="Meng J."/>
            <person name="Yang L."/>
            <person name="Liu J."/>
            <person name="Wen B."/>
            <person name="Zhang N."/>
            <person name="Huang Z."/>
            <person name="Zhu Q."/>
            <person name="Feng Y."/>
            <person name="Mount A."/>
            <person name="Hedgecock D."/>
            <person name="Xu Z."/>
            <person name="Liu Y."/>
            <person name="Domazet-Loso T."/>
            <person name="Du Y."/>
            <person name="Sun X."/>
            <person name="Zhang S."/>
            <person name="Liu B."/>
            <person name="Cheng P."/>
            <person name="Jiang X."/>
            <person name="Li J."/>
            <person name="Fan D."/>
            <person name="Wang W."/>
            <person name="Fu W."/>
            <person name="Wang T."/>
            <person name="Wang B."/>
            <person name="Zhang J."/>
            <person name="Peng Z."/>
            <person name="Li Y."/>
            <person name="Li N."/>
            <person name="Wang J."/>
            <person name="Chen M."/>
            <person name="He Y."/>
            <person name="Tan F."/>
            <person name="Song X."/>
            <person name="Zheng Q."/>
            <person name="Huang R."/>
            <person name="Yang H."/>
            <person name="Du X."/>
            <person name="Chen L."/>
            <person name="Yang M."/>
            <person name="Gaffney P.M."/>
            <person name="Wang S."/>
            <person name="Luo L."/>
            <person name="She Z."/>
            <person name="Ming Y."/>
            <person name="Huang W."/>
            <person name="Zhang S."/>
            <person name="Huang B."/>
            <person name="Zhang Y."/>
            <person name="Qu T."/>
            <person name="Ni P."/>
            <person name="Miao G."/>
            <person name="Wang J."/>
            <person name="Wang Q."/>
            <person name="Steinberg C.E."/>
            <person name="Wang H."/>
            <person name="Li N."/>
            <person name="Qian L."/>
            <person name="Zhang G."/>
            <person name="Li Y."/>
            <person name="Yang H."/>
            <person name="Liu X."/>
            <person name="Wang J."/>
            <person name="Yin Y."/>
            <person name="Wang J."/>
        </authorList>
    </citation>
    <scope>NUCLEOTIDE SEQUENCE [LARGE SCALE GENOMIC DNA]</scope>
    <source>
        <strain evidence="10">05x7-T-G4-1.051#20</strain>
    </source>
</reference>
<feature type="repeat" description="ANK" evidence="6">
    <location>
        <begin position="269"/>
        <end position="301"/>
    </location>
</feature>
<feature type="compositionally biased region" description="Polar residues" evidence="8">
    <location>
        <begin position="144"/>
        <end position="160"/>
    </location>
</feature>
<evidence type="ECO:0000256" key="8">
    <source>
        <dbReference type="SAM" id="MobiDB-lite"/>
    </source>
</evidence>
<dbReference type="GO" id="GO:0007411">
    <property type="term" value="P:axon guidance"/>
    <property type="evidence" value="ECO:0007669"/>
    <property type="project" value="TreeGrafter"/>
</dbReference>
<evidence type="ECO:0000256" key="4">
    <source>
        <dbReference type="ARBA" id="ARBA00023157"/>
    </source>
</evidence>
<keyword evidence="2 9" id="KW-0732">Signal</keyword>
<dbReference type="Pfam" id="PF12796">
    <property type="entry name" value="Ank_2"/>
    <property type="match status" value="1"/>
</dbReference>
<evidence type="ECO:0000256" key="6">
    <source>
        <dbReference type="PROSITE-ProRule" id="PRU00023"/>
    </source>
</evidence>
<dbReference type="PANTHER" id="PTHR11304">
    <property type="entry name" value="EPHRIN"/>
    <property type="match status" value="1"/>
</dbReference>
<comment type="subcellular location">
    <subcellularLocation>
        <location evidence="1">Membrane</location>
    </subcellularLocation>
</comment>
<dbReference type="EMBL" id="JH818760">
    <property type="protein sequence ID" value="EKC32286.1"/>
    <property type="molecule type" value="Genomic_DNA"/>
</dbReference>
<keyword evidence="5" id="KW-0325">Glycoprotein</keyword>
<evidence type="ECO:0000256" key="5">
    <source>
        <dbReference type="ARBA" id="ARBA00023180"/>
    </source>
</evidence>
<feature type="signal peptide" evidence="9">
    <location>
        <begin position="1"/>
        <end position="23"/>
    </location>
</feature>
<dbReference type="InterPro" id="IPR036770">
    <property type="entry name" value="Ankyrin_rpt-contain_sf"/>
</dbReference>
<dbReference type="SUPFAM" id="SSF49503">
    <property type="entry name" value="Cupredoxins"/>
    <property type="match status" value="1"/>
</dbReference>
<dbReference type="CDD" id="cd02675">
    <property type="entry name" value="Ephrin_ectodomain"/>
    <property type="match status" value="1"/>
</dbReference>
<dbReference type="PRINTS" id="PR01415">
    <property type="entry name" value="ANKYRIN"/>
</dbReference>
<feature type="compositionally biased region" description="Pro residues" evidence="8">
    <location>
        <begin position="178"/>
        <end position="189"/>
    </location>
</feature>
<dbReference type="SMART" id="SM00248">
    <property type="entry name" value="ANK"/>
    <property type="match status" value="2"/>
</dbReference>
<gene>
    <name evidence="10" type="ORF">CGI_10004935</name>
</gene>
<keyword evidence="6" id="KW-0040">ANK repeat</keyword>
<feature type="region of interest" description="Disordered" evidence="8">
    <location>
        <begin position="144"/>
        <end position="200"/>
    </location>
</feature>
<accession>K1RDV2</accession>
<evidence type="ECO:0000256" key="9">
    <source>
        <dbReference type="SAM" id="SignalP"/>
    </source>
</evidence>
<organism evidence="10">
    <name type="scientific">Magallana gigas</name>
    <name type="common">Pacific oyster</name>
    <name type="synonym">Crassostrea gigas</name>
    <dbReference type="NCBI Taxonomy" id="29159"/>
    <lineage>
        <taxon>Eukaryota</taxon>
        <taxon>Metazoa</taxon>
        <taxon>Spiralia</taxon>
        <taxon>Lophotrochozoa</taxon>
        <taxon>Mollusca</taxon>
        <taxon>Bivalvia</taxon>
        <taxon>Autobranchia</taxon>
        <taxon>Pteriomorphia</taxon>
        <taxon>Ostreida</taxon>
        <taxon>Ostreoidea</taxon>
        <taxon>Ostreidae</taxon>
        <taxon>Magallana</taxon>
    </lineage>
</organism>
<evidence type="ECO:0000256" key="2">
    <source>
        <dbReference type="ARBA" id="ARBA00022729"/>
    </source>
</evidence>
<proteinExistence type="inferred from homology"/>
<sequence length="320" mass="35501">MYIKWSVLMFAMMSDILFSQSNSEINVNLDDSIDFRCPFYPSGTSSSSYKYYLVYIVTMDEYSQCRLDTPVRGTLVINCSEPNTEQYFTILIRRFQSVPGMIDFPPGKYYFMTTSTGYLEGINNKENGACRSNNMRLVMTVRTPESQTPAPTQAPQNSSGPVPTTTTSTTTTTTTPKPVTPSPSTPTPTPSTSTIKPSTTTISTRIEIQTSLEEEKLLKRFYLLDLGVEVVNQEVEGRYPLHFAADYGQAQVIEYLVSKGAKINQTDKHNITPLLAAVWEGHTSSVEVLLKLGADKSVKSPDGQSLVDCAEKEDVKALLK</sequence>
<name>K1RDV2_MAGGI</name>
<feature type="chain" id="PRO_5043365905" evidence="9">
    <location>
        <begin position="24"/>
        <end position="320"/>
    </location>
</feature>
<dbReference type="InParanoid" id="K1RDV2"/>
<dbReference type="InterPro" id="IPR008972">
    <property type="entry name" value="Cupredoxin"/>
</dbReference>
<evidence type="ECO:0000256" key="1">
    <source>
        <dbReference type="ARBA" id="ARBA00004370"/>
    </source>
</evidence>
<evidence type="ECO:0000256" key="3">
    <source>
        <dbReference type="ARBA" id="ARBA00023136"/>
    </source>
</evidence>
<dbReference type="InterPro" id="IPR031328">
    <property type="entry name" value="Ephrin"/>
</dbReference>
<keyword evidence="4" id="KW-1015">Disulfide bond</keyword>
<dbReference type="Gene3D" id="2.60.40.420">
    <property type="entry name" value="Cupredoxins - blue copper proteins"/>
    <property type="match status" value="1"/>
</dbReference>
<dbReference type="PROSITE" id="PS50297">
    <property type="entry name" value="ANK_REP_REGION"/>
    <property type="match status" value="2"/>
</dbReference>